<proteinExistence type="predicted"/>
<dbReference type="Gene3D" id="3.40.50.300">
    <property type="entry name" value="P-loop containing nucleotide triphosphate hydrolases"/>
    <property type="match status" value="1"/>
</dbReference>
<comment type="caution">
    <text evidence="5">The sequence shown here is derived from an EMBL/GenBank/DDBJ whole genome shotgun (WGS) entry which is preliminary data.</text>
</comment>
<evidence type="ECO:0000313" key="6">
    <source>
        <dbReference type="Proteomes" id="UP001189429"/>
    </source>
</evidence>
<evidence type="ECO:0000256" key="2">
    <source>
        <dbReference type="ARBA" id="ARBA00023180"/>
    </source>
</evidence>
<dbReference type="InterPro" id="IPR037359">
    <property type="entry name" value="NST/OST"/>
</dbReference>
<dbReference type="PANTHER" id="PTHR10605:SF56">
    <property type="entry name" value="BIFUNCTIONAL HEPARAN SULFATE N-DEACETYLASE_N-SULFOTRANSFERASE"/>
    <property type="match status" value="1"/>
</dbReference>
<dbReference type="InterPro" id="IPR000863">
    <property type="entry name" value="Sulfotransferase_dom"/>
</dbReference>
<sequence>MAPATPLLLAAGLAPLARALHLEAAGGGLTCDLAAREAAASLVAGRDWAGLRGHPCVPADTLLQLEAGVEDPADAVEYLGERVVADVGPGPGAAAGLSFLSVGSQHASCVKGLLPKVMYIGVGHSGSTTLADAMNQHPDLTYGQTKEHNCIWNYNGDNKAGFIERYTAQFQVKCSKKIAFDSSPRTMFLGDPADEQTITYPIAKKFGLGVGAVAALKDVLGADAKFITMFRDPVPWAMSNGVQDVLDAHDLTDIQINRSNLGFGKGFLKGQTLTHGFFAKRACYANGLEAWLKVFPRENFLFLTSEDFFADPQAAYDQVTDFLGVSRAKYPEELSNGGSGRRRNNRKHHDGIHEQYHALPWVKGCRERLEKLTGLKFKWDDHAESTSA</sequence>
<dbReference type="Proteomes" id="UP001189429">
    <property type="component" value="Unassembled WGS sequence"/>
</dbReference>
<dbReference type="EMBL" id="CAUYUJ010000567">
    <property type="protein sequence ID" value="CAK0791360.1"/>
    <property type="molecule type" value="Genomic_DNA"/>
</dbReference>
<dbReference type="Pfam" id="PF00685">
    <property type="entry name" value="Sulfotransfer_1"/>
    <property type="match status" value="1"/>
</dbReference>
<keyword evidence="3" id="KW-0732">Signal</keyword>
<evidence type="ECO:0000259" key="4">
    <source>
        <dbReference type="Pfam" id="PF00685"/>
    </source>
</evidence>
<accession>A0ABN9PEQ4</accession>
<evidence type="ECO:0000256" key="1">
    <source>
        <dbReference type="ARBA" id="ARBA00022679"/>
    </source>
</evidence>
<reference evidence="5" key="1">
    <citation type="submission" date="2023-10" db="EMBL/GenBank/DDBJ databases">
        <authorList>
            <person name="Chen Y."/>
            <person name="Shah S."/>
            <person name="Dougan E. K."/>
            <person name="Thang M."/>
            <person name="Chan C."/>
        </authorList>
    </citation>
    <scope>NUCLEOTIDE SEQUENCE [LARGE SCALE GENOMIC DNA]</scope>
</reference>
<dbReference type="InterPro" id="IPR027417">
    <property type="entry name" value="P-loop_NTPase"/>
</dbReference>
<gene>
    <name evidence="5" type="ORF">PCOR1329_LOCUS2276</name>
</gene>
<name>A0ABN9PEQ4_9DINO</name>
<evidence type="ECO:0000256" key="3">
    <source>
        <dbReference type="SAM" id="SignalP"/>
    </source>
</evidence>
<feature type="chain" id="PRO_5047120647" description="Sulfotransferase domain-containing protein" evidence="3">
    <location>
        <begin position="20"/>
        <end position="388"/>
    </location>
</feature>
<evidence type="ECO:0000313" key="5">
    <source>
        <dbReference type="EMBL" id="CAK0791360.1"/>
    </source>
</evidence>
<feature type="domain" description="Sulfotransferase" evidence="4">
    <location>
        <begin position="115"/>
        <end position="326"/>
    </location>
</feature>
<feature type="signal peptide" evidence="3">
    <location>
        <begin position="1"/>
        <end position="19"/>
    </location>
</feature>
<protein>
    <recommendedName>
        <fullName evidence="4">Sulfotransferase domain-containing protein</fullName>
    </recommendedName>
</protein>
<keyword evidence="1" id="KW-0808">Transferase</keyword>
<keyword evidence="6" id="KW-1185">Reference proteome</keyword>
<dbReference type="SUPFAM" id="SSF52540">
    <property type="entry name" value="P-loop containing nucleoside triphosphate hydrolases"/>
    <property type="match status" value="1"/>
</dbReference>
<dbReference type="PANTHER" id="PTHR10605">
    <property type="entry name" value="HEPARAN SULFATE SULFOTRANSFERASE"/>
    <property type="match status" value="1"/>
</dbReference>
<organism evidence="5 6">
    <name type="scientific">Prorocentrum cordatum</name>
    <dbReference type="NCBI Taxonomy" id="2364126"/>
    <lineage>
        <taxon>Eukaryota</taxon>
        <taxon>Sar</taxon>
        <taxon>Alveolata</taxon>
        <taxon>Dinophyceae</taxon>
        <taxon>Prorocentrales</taxon>
        <taxon>Prorocentraceae</taxon>
        <taxon>Prorocentrum</taxon>
    </lineage>
</organism>
<keyword evidence="2" id="KW-0325">Glycoprotein</keyword>